<protein>
    <submittedName>
        <fullName evidence="1">Uncharacterized protein</fullName>
    </submittedName>
</protein>
<gene>
    <name evidence="1" type="ORF">WN67_04095</name>
</gene>
<dbReference type="EMBL" id="LAUZ02000015">
    <property type="protein sequence ID" value="KKF03277.1"/>
    <property type="molecule type" value="Genomic_DNA"/>
</dbReference>
<name>A0A0M2K2Y9_9MYCO</name>
<dbReference type="PATRIC" id="fig|1807.13.peg.1838"/>
<keyword evidence="2" id="KW-1185">Reference proteome</keyword>
<proteinExistence type="predicted"/>
<evidence type="ECO:0000313" key="2">
    <source>
        <dbReference type="Proteomes" id="UP000034150"/>
    </source>
</evidence>
<accession>A0A0M2K2Y9</accession>
<reference evidence="1 2" key="1">
    <citation type="journal article" date="2015" name="Genome Announc.">
        <title>Draft Genome Sequence of Mycobacterium obuense Strain UC1, Isolated from Patient Sputum.</title>
        <authorList>
            <person name="Greninger A.L."/>
            <person name="Cunningham G."/>
            <person name="Hsu E.D."/>
            <person name="Yu J.M."/>
            <person name="Chiu C.Y."/>
            <person name="Miller S."/>
        </authorList>
    </citation>
    <scope>NUCLEOTIDE SEQUENCE [LARGE SCALE GENOMIC DNA]</scope>
    <source>
        <strain evidence="1 2">UC1</strain>
    </source>
</reference>
<sequence>MLTSVAVVLHSLRGFPHTDIAARLPLELSVAGRLRSDLPGRFWLCRVAAEMWCRLDESTERSHICEALLSEDGSSLRVSALVVTPAASNQVLQSGIENLAVHAAAVLDPVVGESGVFNAAQVGYLGCGLLDDAARVPTRV</sequence>
<dbReference type="Proteomes" id="UP000034150">
    <property type="component" value="Unassembled WGS sequence"/>
</dbReference>
<organism evidence="1 2">
    <name type="scientific">Mycolicibacterium obuense</name>
    <dbReference type="NCBI Taxonomy" id="1807"/>
    <lineage>
        <taxon>Bacteria</taxon>
        <taxon>Bacillati</taxon>
        <taxon>Actinomycetota</taxon>
        <taxon>Actinomycetes</taxon>
        <taxon>Mycobacteriales</taxon>
        <taxon>Mycobacteriaceae</taxon>
        <taxon>Mycolicibacterium</taxon>
    </lineage>
</organism>
<comment type="caution">
    <text evidence="1">The sequence shown here is derived from an EMBL/GenBank/DDBJ whole genome shotgun (WGS) entry which is preliminary data.</text>
</comment>
<evidence type="ECO:0000313" key="1">
    <source>
        <dbReference type="EMBL" id="KKF03277.1"/>
    </source>
</evidence>
<dbReference type="AlphaFoldDB" id="A0A0M2K2Y9"/>